<protein>
    <submittedName>
        <fullName evidence="3">BHLH domain-containing protein</fullName>
    </submittedName>
</protein>
<evidence type="ECO:0000313" key="2">
    <source>
        <dbReference type="Proteomes" id="UP000272942"/>
    </source>
</evidence>
<proteinExistence type="predicted"/>
<sequence length="202" mass="23431">MIILGQSGFKRVWNIHKNVLQALFQRISRICGISPSSNRLIFVHFFALWRMDLYASSISYDIRTMQIWLGHACVIIISTVLIHSQPISLSGVQNGTLLDPDTYEDKRVRAHMERQLKRLLPSVYQLADARQTRPSARQAIYAQCKQLQRALENLLNEYNRKVICSISVDLMYIISVITINDLSSVHHICQKWRFDLILNLFC</sequence>
<accession>A0A183B5C3</accession>
<dbReference type="OrthoDB" id="6376697at2759"/>
<name>A0A183B5C3_9TREM</name>
<dbReference type="EMBL" id="UZAN01057509">
    <property type="protein sequence ID" value="VDP91680.1"/>
    <property type="molecule type" value="Genomic_DNA"/>
</dbReference>
<dbReference type="Gene3D" id="6.10.250.2510">
    <property type="match status" value="1"/>
</dbReference>
<reference evidence="1 2" key="2">
    <citation type="submission" date="2018-11" db="EMBL/GenBank/DDBJ databases">
        <authorList>
            <consortium name="Pathogen Informatics"/>
        </authorList>
    </citation>
    <scope>NUCLEOTIDE SEQUENCE [LARGE SCALE GENOMIC DNA]</scope>
    <source>
        <strain evidence="1 2">Egypt</strain>
    </source>
</reference>
<gene>
    <name evidence="1" type="ORF">ECPE_LOCUS14408</name>
</gene>
<dbReference type="AlphaFoldDB" id="A0A183B5C3"/>
<reference evidence="3" key="1">
    <citation type="submission" date="2016-06" db="UniProtKB">
        <authorList>
            <consortium name="WormBaseParasite"/>
        </authorList>
    </citation>
    <scope>IDENTIFICATION</scope>
</reference>
<organism evidence="3">
    <name type="scientific">Echinostoma caproni</name>
    <dbReference type="NCBI Taxonomy" id="27848"/>
    <lineage>
        <taxon>Eukaryota</taxon>
        <taxon>Metazoa</taxon>
        <taxon>Spiralia</taxon>
        <taxon>Lophotrochozoa</taxon>
        <taxon>Platyhelminthes</taxon>
        <taxon>Trematoda</taxon>
        <taxon>Digenea</taxon>
        <taxon>Plagiorchiida</taxon>
        <taxon>Echinostomata</taxon>
        <taxon>Echinostomatoidea</taxon>
        <taxon>Echinostomatidae</taxon>
        <taxon>Echinostoma</taxon>
    </lineage>
</organism>
<dbReference type="Proteomes" id="UP000272942">
    <property type="component" value="Unassembled WGS sequence"/>
</dbReference>
<keyword evidence="2" id="KW-1185">Reference proteome</keyword>
<dbReference type="WBParaSite" id="ECPE_0001444801-mRNA-1">
    <property type="protein sequence ID" value="ECPE_0001444801-mRNA-1"/>
    <property type="gene ID" value="ECPE_0001444801"/>
</dbReference>
<evidence type="ECO:0000313" key="3">
    <source>
        <dbReference type="WBParaSite" id="ECPE_0001444801-mRNA-1"/>
    </source>
</evidence>
<evidence type="ECO:0000313" key="1">
    <source>
        <dbReference type="EMBL" id="VDP91680.1"/>
    </source>
</evidence>